<dbReference type="InterPro" id="IPR035367">
    <property type="entry name" value="Nrap_D2"/>
</dbReference>
<dbReference type="GO" id="GO:0006409">
    <property type="term" value="P:tRNA export from nucleus"/>
    <property type="evidence" value="ECO:0007669"/>
    <property type="project" value="TreeGrafter"/>
</dbReference>
<dbReference type="Gene3D" id="3.30.70.3030">
    <property type="match status" value="1"/>
</dbReference>
<dbReference type="Pfam" id="PF17407">
    <property type="entry name" value="Nrap_D6"/>
    <property type="match status" value="1"/>
</dbReference>
<evidence type="ECO:0000256" key="2">
    <source>
        <dbReference type="ARBA" id="ARBA00006674"/>
    </source>
</evidence>
<feature type="region of interest" description="Disordered" evidence="6">
    <location>
        <begin position="297"/>
        <end position="321"/>
    </location>
</feature>
<accession>A0A4U9FGP4</accession>
<feature type="compositionally biased region" description="Low complexity" evidence="6">
    <location>
        <begin position="297"/>
        <end position="308"/>
    </location>
</feature>
<dbReference type="Pfam" id="PF03813">
    <property type="entry name" value="Nrap"/>
    <property type="match status" value="1"/>
</dbReference>
<reference evidence="13" key="1">
    <citation type="submission" date="2019-04" db="EMBL/GenBank/DDBJ databases">
        <authorList>
            <person name="Melise S."/>
            <person name="Noan J."/>
            <person name="Okalmin O."/>
        </authorList>
    </citation>
    <scope>NUCLEOTIDE SEQUENCE</scope>
    <source>
        <strain evidence="13">FN9</strain>
    </source>
</reference>
<dbReference type="GO" id="GO:0032040">
    <property type="term" value="C:small-subunit processome"/>
    <property type="evidence" value="ECO:0007669"/>
    <property type="project" value="TreeGrafter"/>
</dbReference>
<evidence type="ECO:0000259" key="9">
    <source>
        <dbReference type="Pfam" id="PF17404"/>
    </source>
</evidence>
<evidence type="ECO:0000259" key="10">
    <source>
        <dbReference type="Pfam" id="PF17405"/>
    </source>
</evidence>
<evidence type="ECO:0000256" key="3">
    <source>
        <dbReference type="ARBA" id="ARBA00022884"/>
    </source>
</evidence>
<dbReference type="PANTHER" id="PTHR17972:SF0">
    <property type="entry name" value="NUCLEOLAR PROTEIN 6"/>
    <property type="match status" value="1"/>
</dbReference>
<feature type="domain" description="Nrap protein" evidence="8">
    <location>
        <begin position="350"/>
        <end position="491"/>
    </location>
</feature>
<name>A0A4U9FGP4_GIBZA</name>
<protein>
    <recommendedName>
        <fullName evidence="5">U3 small nucleolar RNA-associated protein 22</fullName>
    </recommendedName>
</protein>
<evidence type="ECO:0000256" key="6">
    <source>
        <dbReference type="SAM" id="MobiDB-lite"/>
    </source>
</evidence>
<dbReference type="InterPro" id="IPR035370">
    <property type="entry name" value="Nrap_D5"/>
</dbReference>
<dbReference type="PANTHER" id="PTHR17972">
    <property type="entry name" value="NUCLEOLAR RNA-ASSOCIATED PROTEIN"/>
    <property type="match status" value="1"/>
</dbReference>
<organism evidence="13">
    <name type="scientific">Gibberella zeae</name>
    <name type="common">Wheat head blight fungus</name>
    <name type="synonym">Fusarium graminearum</name>
    <dbReference type="NCBI Taxonomy" id="5518"/>
    <lineage>
        <taxon>Eukaryota</taxon>
        <taxon>Fungi</taxon>
        <taxon>Dikarya</taxon>
        <taxon>Ascomycota</taxon>
        <taxon>Pezizomycotina</taxon>
        <taxon>Sordariomycetes</taxon>
        <taxon>Hypocreomycetidae</taxon>
        <taxon>Hypocreales</taxon>
        <taxon>Nectriaceae</taxon>
        <taxon>Fusarium</taxon>
    </lineage>
</organism>
<dbReference type="InterPro" id="IPR035371">
    <property type="entry name" value="Nrap_D6"/>
</dbReference>
<feature type="domain" description="Nrap protein" evidence="12">
    <location>
        <begin position="1011"/>
        <end position="1148"/>
    </location>
</feature>
<dbReference type="Pfam" id="PF17404">
    <property type="entry name" value="Nrap_D3"/>
    <property type="match status" value="1"/>
</dbReference>
<evidence type="ECO:0000256" key="1">
    <source>
        <dbReference type="ARBA" id="ARBA00004604"/>
    </source>
</evidence>
<gene>
    <name evidence="13" type="ORF">FUG_LOCUS356332</name>
</gene>
<dbReference type="GO" id="GO:0006364">
    <property type="term" value="P:rRNA processing"/>
    <property type="evidence" value="ECO:0007669"/>
    <property type="project" value="UniProtKB-KW"/>
</dbReference>
<evidence type="ECO:0000256" key="5">
    <source>
        <dbReference type="RuleBase" id="RU364032"/>
    </source>
</evidence>
<dbReference type="InterPro" id="IPR035082">
    <property type="entry name" value="Nrap_D1"/>
</dbReference>
<dbReference type="Gene3D" id="1.10.1410.10">
    <property type="match status" value="1"/>
</dbReference>
<feature type="domain" description="Nrap protein" evidence="9">
    <location>
        <begin position="497"/>
        <end position="644"/>
    </location>
</feature>
<feature type="domain" description="Nrap protein" evidence="11">
    <location>
        <begin position="856"/>
        <end position="1008"/>
    </location>
</feature>
<keyword evidence="5" id="KW-0698">rRNA processing</keyword>
<keyword evidence="3 5" id="KW-0694">RNA-binding</keyword>
<dbReference type="GO" id="GO:0032545">
    <property type="term" value="C:CURI complex"/>
    <property type="evidence" value="ECO:0007669"/>
    <property type="project" value="TreeGrafter"/>
</dbReference>
<evidence type="ECO:0000313" key="13">
    <source>
        <dbReference type="EMBL" id="VIO60023.1"/>
    </source>
</evidence>
<dbReference type="Pfam" id="PF17403">
    <property type="entry name" value="Nrap_D2"/>
    <property type="match status" value="1"/>
</dbReference>
<dbReference type="GO" id="GO:0003723">
    <property type="term" value="F:RNA binding"/>
    <property type="evidence" value="ECO:0007669"/>
    <property type="project" value="UniProtKB-KW"/>
</dbReference>
<dbReference type="EMBL" id="CAAKMV010000141">
    <property type="protein sequence ID" value="VIO60023.1"/>
    <property type="molecule type" value="Genomic_DNA"/>
</dbReference>
<feature type="region of interest" description="Disordered" evidence="6">
    <location>
        <begin position="252"/>
        <end position="276"/>
    </location>
</feature>
<keyword evidence="5" id="KW-0690">Ribosome biogenesis</keyword>
<dbReference type="InterPro" id="IPR035368">
    <property type="entry name" value="Nrap_D3"/>
</dbReference>
<evidence type="ECO:0000259" key="11">
    <source>
        <dbReference type="Pfam" id="PF17406"/>
    </source>
</evidence>
<feature type="non-terminal residue" evidence="13">
    <location>
        <position position="1"/>
    </location>
</feature>
<evidence type="ECO:0000259" key="8">
    <source>
        <dbReference type="Pfam" id="PF17403"/>
    </source>
</evidence>
<evidence type="ECO:0000259" key="7">
    <source>
        <dbReference type="Pfam" id="PF03813"/>
    </source>
</evidence>
<dbReference type="GO" id="GO:0034456">
    <property type="term" value="C:UTP-C complex"/>
    <property type="evidence" value="ECO:0007669"/>
    <property type="project" value="TreeGrafter"/>
</dbReference>
<dbReference type="InterPro" id="IPR035369">
    <property type="entry name" value="Nrap_D4"/>
</dbReference>
<keyword evidence="5" id="KW-0687">Ribonucleoprotein</keyword>
<evidence type="ECO:0000259" key="12">
    <source>
        <dbReference type="Pfam" id="PF17407"/>
    </source>
</evidence>
<feature type="domain" description="Nrap protein" evidence="10">
    <location>
        <begin position="666"/>
        <end position="851"/>
    </location>
</feature>
<dbReference type="InterPro" id="IPR005554">
    <property type="entry name" value="NOL6/Upt22"/>
</dbReference>
<feature type="domain" description="Nrap protein" evidence="7">
    <location>
        <begin position="189"/>
        <end position="345"/>
    </location>
</feature>
<dbReference type="Pfam" id="PF17406">
    <property type="entry name" value="Nrap_D5"/>
    <property type="match status" value="1"/>
</dbReference>
<dbReference type="AlphaFoldDB" id="A0A4U9FGP4"/>
<proteinExistence type="inferred from homology"/>
<keyword evidence="4 5" id="KW-0539">Nucleus</keyword>
<dbReference type="Pfam" id="PF17405">
    <property type="entry name" value="Nrap_D4"/>
    <property type="match status" value="1"/>
</dbReference>
<evidence type="ECO:0000256" key="4">
    <source>
        <dbReference type="ARBA" id="ARBA00023242"/>
    </source>
</evidence>
<comment type="subcellular location">
    <subcellularLocation>
        <location evidence="1 5">Nucleus</location>
        <location evidence="1 5">Nucleolus</location>
    </subcellularLocation>
</comment>
<comment type="similarity">
    <text evidence="2 5">Belongs to the NRAP family.</text>
</comment>
<sequence>FIIGIFGPCQETKLRARARQANLLELQHQGPSETTTIYAIPTAGALPSIAMESNSKRRKIDHDGLRHDALIDFEARSSARVSTASTFVLQTDELLKEAKLDYGKALKGVDEHLHRLKEAIDTATPHGPEPITQVTTRFEKKHRIVIPYPDPKPAKDAPYKLSYEKPASYNVVGSYVAKTMVKSQAQFGIDMVVQMPKTMFQEKDFTSMRYFYRRAYYIAYIAASLKKELGDSMDIGFEYLNENPLLPVLALRPKPEEEEEDNKETKEKASKKKSKASKSSYTIRLIPCAPEGLFPRSKLLSSSNNNRSGETDDKKTKSGTPFYNSTLKAEETFISYLRVLTHAKNECPGLTDACVLGRIWLQQRGFGSSLSQGGFGHFEWSVMIALLLQMGGRNGKALFSSSLSSTELFKAAVQFLSTTDFNEKPFVFGYSKISVDNAREDGPVMYDPIRELNILSKMSPWSASLLQMHAKTTTDNFADEAADKFAPTFIIKSDAPLQTFDAIFELKSQGSKPLDSPDCRGSAWDFSLEAHKVLKQAYGNRSHLLHFQLPSKAGWKLGAAPPSDSGKVQFGVMFEFAQMGRQMEHGPPAEEPEEAAKFRRFWGEKAELRRFKDGSILECVEWSSKVPFRICEEIAEHTLKRHLKVDSGDVVAFGAGFSNIVTFSHMDKEAFDAARRAFQTLEYDIRNLEDLPLQIRQLSAVSPAARYASIDAPSPGFHTGTIKPIDVNIYFEASGRWPENSVAIQETKIEFLLDFDGRLTSTKENIKTYLGRDNKEIGIENLAFLDIVYDTGAAFRLRIHADLEDILLERQIKNKTLDPRIREESEVVFARTKWFFETLPIHTQTIATFCTRLHPLSQTIRLVKQWFNAHKLSGHISEELIELFVLNVFLQPYPWRAPTSASTGFLRTLTFLSRWDWRDEPLIVDSAEELIDDDRHNIRNELEAWRKKDPNMNHTVMFVATSVDTSGLAYTRNGPSKLIASRMTRLAKAACKLVKDSGYRIDATELFDTSLEDYDVLFHLSRKAIRSILREAASDPSARRHSQFKNLDERTGRAPLPIRAHPVDVFMQELQRVYEDTLVFFRGTHNGEEDDAVIGAIWNPKLQQQKFRAGLPYNFLRVAGEDEDVVAVNRKAVLSEIARIGGDMIRKIEEVK</sequence>